<dbReference type="AlphaFoldDB" id="A0A918IKS9"/>
<dbReference type="Pfam" id="PF13770">
    <property type="entry name" value="DUF4169"/>
    <property type="match status" value="1"/>
</dbReference>
<sequence>MGEVVNLNRFRKEKRRSEDRAEADANALCFGRTKAQKELDRARAEKGSRDHAAHLRNNDHEDDGA</sequence>
<feature type="region of interest" description="Disordered" evidence="1">
    <location>
        <begin position="39"/>
        <end position="65"/>
    </location>
</feature>
<comment type="caution">
    <text evidence="2">The sequence shown here is derived from an EMBL/GenBank/DDBJ whole genome shotgun (WGS) entry which is preliminary data.</text>
</comment>
<gene>
    <name evidence="2" type="ORF">GCM10011452_00080</name>
</gene>
<dbReference type="RefSeq" id="WP_189631767.1">
    <property type="nucleotide sequence ID" value="NZ_BMYQ01000001.1"/>
</dbReference>
<reference evidence="2" key="1">
    <citation type="journal article" date="2014" name="Int. J. Syst. Evol. Microbiol.">
        <title>Complete genome sequence of Corynebacterium casei LMG S-19264T (=DSM 44701T), isolated from a smear-ripened cheese.</title>
        <authorList>
            <consortium name="US DOE Joint Genome Institute (JGI-PGF)"/>
            <person name="Walter F."/>
            <person name="Albersmeier A."/>
            <person name="Kalinowski J."/>
            <person name="Ruckert C."/>
        </authorList>
    </citation>
    <scope>NUCLEOTIDE SEQUENCE</scope>
    <source>
        <strain evidence="2">KCTC 23714</strain>
    </source>
</reference>
<dbReference type="EMBL" id="BMYQ01000001">
    <property type="protein sequence ID" value="GGW21097.1"/>
    <property type="molecule type" value="Genomic_DNA"/>
</dbReference>
<keyword evidence="3" id="KW-1185">Reference proteome</keyword>
<reference evidence="2" key="2">
    <citation type="submission" date="2020-09" db="EMBL/GenBank/DDBJ databases">
        <authorList>
            <person name="Sun Q."/>
            <person name="Kim S."/>
        </authorList>
    </citation>
    <scope>NUCLEOTIDE SEQUENCE</scope>
    <source>
        <strain evidence="2">KCTC 23714</strain>
    </source>
</reference>
<dbReference type="Proteomes" id="UP000628984">
    <property type="component" value="Unassembled WGS sequence"/>
</dbReference>
<dbReference type="InterPro" id="IPR025227">
    <property type="entry name" value="DUF4169"/>
</dbReference>
<organism evidence="2 3">
    <name type="scientific">Gemmobacter lanyuensis</name>
    <dbReference type="NCBI Taxonomy" id="1054497"/>
    <lineage>
        <taxon>Bacteria</taxon>
        <taxon>Pseudomonadati</taxon>
        <taxon>Pseudomonadota</taxon>
        <taxon>Alphaproteobacteria</taxon>
        <taxon>Rhodobacterales</taxon>
        <taxon>Paracoccaceae</taxon>
        <taxon>Gemmobacter</taxon>
    </lineage>
</organism>
<feature type="region of interest" description="Disordered" evidence="1">
    <location>
        <begin position="1"/>
        <end position="23"/>
    </location>
</feature>
<name>A0A918IKS9_9RHOB</name>
<accession>A0A918IKS9</accession>
<proteinExistence type="predicted"/>
<evidence type="ECO:0000313" key="3">
    <source>
        <dbReference type="Proteomes" id="UP000628984"/>
    </source>
</evidence>
<evidence type="ECO:0000313" key="2">
    <source>
        <dbReference type="EMBL" id="GGW21097.1"/>
    </source>
</evidence>
<feature type="compositionally biased region" description="Basic and acidic residues" evidence="1">
    <location>
        <begin position="39"/>
        <end position="59"/>
    </location>
</feature>
<evidence type="ECO:0000256" key="1">
    <source>
        <dbReference type="SAM" id="MobiDB-lite"/>
    </source>
</evidence>
<protein>
    <submittedName>
        <fullName evidence="2">Amidase</fullName>
    </submittedName>
</protein>